<dbReference type="InterPro" id="IPR037651">
    <property type="entry name" value="Swc3"/>
</dbReference>
<accession>G9A013</accession>
<evidence type="ECO:0000313" key="4">
    <source>
        <dbReference type="EMBL" id="CCE94207.1"/>
    </source>
</evidence>
<dbReference type="FunCoup" id="G9A013">
    <property type="interactions" value="153"/>
</dbReference>
<feature type="compositionally biased region" description="Polar residues" evidence="1">
    <location>
        <begin position="340"/>
        <end position="357"/>
    </location>
</feature>
<feature type="region of interest" description="Disordered" evidence="1">
    <location>
        <begin position="340"/>
        <end position="372"/>
    </location>
</feature>
<name>G9A013_TORDE</name>
<dbReference type="PANTHER" id="PTHR28108">
    <property type="entry name" value="SWR1-COMPLEX PROTEIN 3"/>
    <property type="match status" value="1"/>
</dbReference>
<dbReference type="GO" id="GO:0007029">
    <property type="term" value="P:endoplasmic reticulum organization"/>
    <property type="evidence" value="ECO:0007669"/>
    <property type="project" value="EnsemblFungi"/>
</dbReference>
<dbReference type="InterPro" id="IPR057558">
    <property type="entry name" value="Swc3_dom"/>
</dbReference>
<dbReference type="Pfam" id="PF24707">
    <property type="entry name" value="Swc3"/>
    <property type="match status" value="1"/>
</dbReference>
<dbReference type="Pfam" id="PF26242">
    <property type="entry name" value="Swc3_C"/>
    <property type="match status" value="1"/>
</dbReference>
<dbReference type="Proteomes" id="UP000005627">
    <property type="component" value="Chromosome 8"/>
</dbReference>
<evidence type="ECO:0000313" key="5">
    <source>
        <dbReference type="Proteomes" id="UP000005627"/>
    </source>
</evidence>
<dbReference type="EMBL" id="HE616749">
    <property type="protein sequence ID" value="CCE94207.1"/>
    <property type="molecule type" value="Genomic_DNA"/>
</dbReference>
<dbReference type="eggNOG" id="ENOG502QWM7">
    <property type="taxonomic scope" value="Eukaryota"/>
</dbReference>
<evidence type="ECO:0000259" key="2">
    <source>
        <dbReference type="Pfam" id="PF24707"/>
    </source>
</evidence>
<dbReference type="InterPro" id="IPR058986">
    <property type="entry name" value="Swc3_C"/>
</dbReference>
<feature type="compositionally biased region" description="Basic residues" evidence="1">
    <location>
        <begin position="28"/>
        <end position="37"/>
    </location>
</feature>
<organism evidence="4 5">
    <name type="scientific">Torulaspora delbrueckii</name>
    <name type="common">Yeast</name>
    <name type="synonym">Candida colliculosa</name>
    <dbReference type="NCBI Taxonomy" id="4950"/>
    <lineage>
        <taxon>Eukaryota</taxon>
        <taxon>Fungi</taxon>
        <taxon>Dikarya</taxon>
        <taxon>Ascomycota</taxon>
        <taxon>Saccharomycotina</taxon>
        <taxon>Saccharomycetes</taxon>
        <taxon>Saccharomycetales</taxon>
        <taxon>Saccharomycetaceae</taxon>
        <taxon>Torulaspora</taxon>
    </lineage>
</organism>
<dbReference type="InParanoid" id="G9A013"/>
<dbReference type="GO" id="GO:0000812">
    <property type="term" value="C:Swr1 complex"/>
    <property type="evidence" value="ECO:0007669"/>
    <property type="project" value="EnsemblFungi"/>
</dbReference>
<dbReference type="GeneID" id="11501529"/>
<dbReference type="GO" id="GO:0031492">
    <property type="term" value="F:nucleosomal DNA binding"/>
    <property type="evidence" value="ECO:0007669"/>
    <property type="project" value="EnsemblFungi"/>
</dbReference>
<reference evidence="4 5" key="1">
    <citation type="journal article" date="2011" name="Proc. Natl. Acad. Sci. U.S.A.">
        <title>Evolutionary erosion of yeast sex chromosomes by mating-type switching accidents.</title>
        <authorList>
            <person name="Gordon J.L."/>
            <person name="Armisen D."/>
            <person name="Proux-Wera E."/>
            <person name="Oheigeartaigh S.S."/>
            <person name="Byrne K.P."/>
            <person name="Wolfe K.H."/>
        </authorList>
    </citation>
    <scope>NUCLEOTIDE SEQUENCE [LARGE SCALE GENOMIC DNA]</scope>
    <source>
        <strain evidence="5">ATCC 10662 / CBS 1146 / NBRC 0425 / NCYC 2629 / NRRL Y-866</strain>
    </source>
</reference>
<evidence type="ECO:0008006" key="6">
    <source>
        <dbReference type="Google" id="ProtNLM"/>
    </source>
</evidence>
<dbReference type="AlphaFoldDB" id="G9A013"/>
<feature type="region of interest" description="Disordered" evidence="1">
    <location>
        <begin position="1"/>
        <end position="61"/>
    </location>
</feature>
<feature type="compositionally biased region" description="Basic and acidic residues" evidence="1">
    <location>
        <begin position="241"/>
        <end position="250"/>
    </location>
</feature>
<evidence type="ECO:0000256" key="1">
    <source>
        <dbReference type="SAM" id="MobiDB-lite"/>
    </source>
</evidence>
<feature type="region of interest" description="Disordered" evidence="1">
    <location>
        <begin position="241"/>
        <end position="273"/>
    </location>
</feature>
<dbReference type="RefSeq" id="XP_003683418.1">
    <property type="nucleotide sequence ID" value="XM_003683370.1"/>
</dbReference>
<dbReference type="STRING" id="1076872.G9A013"/>
<feature type="compositionally biased region" description="Polar residues" evidence="1">
    <location>
        <begin position="258"/>
        <end position="273"/>
    </location>
</feature>
<feature type="domain" description="SWR1-complex protein 3" evidence="2">
    <location>
        <begin position="65"/>
        <end position="174"/>
    </location>
</feature>
<dbReference type="OrthoDB" id="4097064at2759"/>
<dbReference type="PANTHER" id="PTHR28108:SF1">
    <property type="entry name" value="SWR1-COMPLEX PROTEIN 3"/>
    <property type="match status" value="1"/>
</dbReference>
<dbReference type="KEGG" id="tdl:TDEL_0H03480"/>
<keyword evidence="5" id="KW-1185">Reference proteome</keyword>
<protein>
    <recommendedName>
        <fullName evidence="6">SWR1-complex protein 3</fullName>
    </recommendedName>
</protein>
<gene>
    <name evidence="4" type="primary">TDEL0H03480</name>
    <name evidence="4" type="ORF">TDEL_0H03480</name>
</gene>
<feature type="domain" description="Swc3 C-terminal" evidence="3">
    <location>
        <begin position="415"/>
        <end position="586"/>
    </location>
</feature>
<dbReference type="GO" id="GO:0140849">
    <property type="term" value="F:ATP-dependent H2AZ histone chaperone activity"/>
    <property type="evidence" value="ECO:0007669"/>
    <property type="project" value="InterPro"/>
</dbReference>
<sequence>MPVALRSRVKTEVDGNGSSEPSNSPKPISRRTKRRKRNSEDDQDDDFVGSDGNSAYYHSDVGNSRPFEMVGGLPSSSEIPQYNSALAHPLSVKDSAVLYDSLVSSRKTWVRGEMFELYFTKPVKTTKDVPVKPETPAEAMSVQVRDKMQKMCDCTMFGGPHAFPVRLFILKNEEMEKKWQEEQDMKKKEKEDKEKEEKEERQKRVEMKKQQQLQKKQEKERLIQLQKENKVKGKMELEAVKQKRKDEIRKSKEKLKRTQMNTPAPSSQSGTDPKMITNLNLMAQRDPKLNALMGIVANGDATLDQVEEFKKFIEIAKKMPTPPGWTPPLPRLTEQTRVQGQDSNVTNAGKATQSESSAVDPADKKPTAHSGVKQVVQEKVEIAGAAVKAEREIKQEMDAKATREIKETMAKLDDKSMHLTTFQQKYSQGAQIVLEYLEFTTSRYLLPKNSIVEFLEDEETFIVSWVMVHNAADIRRHKSKRIRELCKNLKTEDEKKKLAEDYDVLTERGCPTPLYTPMTVKFTGIHRKFAGILRNSVDPVEQVQKEMTAILEIGTRLSGYNLWYQLDAYDDRDLAERLRVELNEHEQESKGKKRN</sequence>
<proteinExistence type="predicted"/>
<evidence type="ECO:0000259" key="3">
    <source>
        <dbReference type="Pfam" id="PF26242"/>
    </source>
</evidence>
<feature type="region of interest" description="Disordered" evidence="1">
    <location>
        <begin position="180"/>
        <end position="221"/>
    </location>
</feature>
<dbReference type="HOGENOM" id="CLU_008595_1_0_1"/>
<feature type="compositionally biased region" description="Polar residues" evidence="1">
    <location>
        <begin position="16"/>
        <end position="26"/>
    </location>
</feature>